<feature type="site" description="Transition state stabilizer" evidence="7">
    <location>
        <position position="1113"/>
    </location>
</feature>
<feature type="region of interest" description="Disordered" evidence="8">
    <location>
        <begin position="627"/>
        <end position="658"/>
    </location>
</feature>
<accession>A0A8M9PT21</accession>
<evidence type="ECO:0000313" key="11">
    <source>
        <dbReference type="RefSeq" id="XP_021334687.1"/>
    </source>
</evidence>
<evidence type="ECO:0000256" key="2">
    <source>
        <dbReference type="ARBA" id="ARBA00022801"/>
    </source>
</evidence>
<feature type="active site" description="Proton donor" evidence="6">
    <location>
        <position position="1059"/>
    </location>
</feature>
<evidence type="ECO:0000256" key="7">
    <source>
        <dbReference type="PIRSR" id="PIRSR640078-3"/>
    </source>
</evidence>
<reference evidence="11" key="1">
    <citation type="submission" date="2025-08" db="UniProtKB">
        <authorList>
            <consortium name="RefSeq"/>
        </authorList>
    </citation>
    <scope>IDENTIFICATION</scope>
    <source>
        <strain evidence="11">Tuebingen</strain>
        <tissue evidence="11">Fibroblasts and whole tissue</tissue>
    </source>
</reference>
<evidence type="ECO:0000256" key="6">
    <source>
        <dbReference type="PIRSR" id="PIRSR640078-1"/>
    </source>
</evidence>
<feature type="compositionally biased region" description="Acidic residues" evidence="8">
    <location>
        <begin position="1006"/>
        <end position="1016"/>
    </location>
</feature>
<comment type="catalytic activity">
    <reaction evidence="5">
        <text>O-phospho-L-threonyl-[protein] + H2O = L-threonyl-[protein] + phosphate</text>
        <dbReference type="Rhea" id="RHEA:47004"/>
        <dbReference type="Rhea" id="RHEA-COMP:11060"/>
        <dbReference type="Rhea" id="RHEA-COMP:11605"/>
        <dbReference type="ChEBI" id="CHEBI:15377"/>
        <dbReference type="ChEBI" id="CHEBI:30013"/>
        <dbReference type="ChEBI" id="CHEBI:43474"/>
        <dbReference type="ChEBI" id="CHEBI:61977"/>
        <dbReference type="EC" id="3.1.3.16"/>
    </reaction>
</comment>
<evidence type="ECO:0000256" key="8">
    <source>
        <dbReference type="SAM" id="MobiDB-lite"/>
    </source>
</evidence>
<comment type="catalytic activity">
    <reaction evidence="4">
        <text>O-phospho-L-seryl-[protein] + H2O = L-seryl-[protein] + phosphate</text>
        <dbReference type="Rhea" id="RHEA:20629"/>
        <dbReference type="Rhea" id="RHEA-COMP:9863"/>
        <dbReference type="Rhea" id="RHEA-COMP:11604"/>
        <dbReference type="ChEBI" id="CHEBI:15377"/>
        <dbReference type="ChEBI" id="CHEBI:29999"/>
        <dbReference type="ChEBI" id="CHEBI:43474"/>
        <dbReference type="ChEBI" id="CHEBI:83421"/>
        <dbReference type="EC" id="3.1.3.16"/>
    </reaction>
</comment>
<dbReference type="Proteomes" id="UP000000437">
    <property type="component" value="Chromosome 9"/>
</dbReference>
<protein>
    <recommendedName>
        <fullName evidence="1">protein-serine/threonine phosphatase</fullName>
        <ecNumber evidence="1">3.1.3.16</ecNumber>
    </recommendedName>
</protein>
<evidence type="ECO:0000256" key="4">
    <source>
        <dbReference type="ARBA" id="ARBA00047761"/>
    </source>
</evidence>
<dbReference type="InterPro" id="IPR036412">
    <property type="entry name" value="HAD-like_sf"/>
</dbReference>
<dbReference type="NCBIfam" id="TIGR02251">
    <property type="entry name" value="HIF-SF_euk"/>
    <property type="match status" value="1"/>
</dbReference>
<dbReference type="SUPFAM" id="SSF56784">
    <property type="entry name" value="HAD-like"/>
    <property type="match status" value="1"/>
</dbReference>
<feature type="compositionally biased region" description="Basic and acidic residues" evidence="8">
    <location>
        <begin position="96"/>
        <end position="115"/>
    </location>
</feature>
<dbReference type="InterPro" id="IPR011948">
    <property type="entry name" value="Dullard_phosphatase"/>
</dbReference>
<feature type="site" description="Transition state stabilizer" evidence="7">
    <location>
        <position position="1151"/>
    </location>
</feature>
<feature type="compositionally biased region" description="Polar residues" evidence="8">
    <location>
        <begin position="485"/>
        <end position="519"/>
    </location>
</feature>
<dbReference type="FunCoup" id="A0A8M9PT21">
    <property type="interactions" value="1133"/>
</dbReference>
<feature type="region of interest" description="Disordered" evidence="8">
    <location>
        <begin position="933"/>
        <end position="955"/>
    </location>
</feature>
<dbReference type="InterPro" id="IPR004274">
    <property type="entry name" value="FCP1_dom"/>
</dbReference>
<dbReference type="Gene3D" id="3.40.50.1000">
    <property type="entry name" value="HAD superfamily/HAD-like"/>
    <property type="match status" value="1"/>
</dbReference>
<dbReference type="PROSITE" id="PS50969">
    <property type="entry name" value="FCP1"/>
    <property type="match status" value="1"/>
</dbReference>
<keyword evidence="2" id="KW-0378">Hydrolase</keyword>
<keyword evidence="3" id="KW-0904">Protein phosphatase</keyword>
<name>A0A8M9PT21_DANRE</name>
<organism evidence="10 11">
    <name type="scientific">Danio rerio</name>
    <name type="common">Zebrafish</name>
    <name type="synonym">Brachydanio rerio</name>
    <dbReference type="NCBI Taxonomy" id="7955"/>
    <lineage>
        <taxon>Eukaryota</taxon>
        <taxon>Metazoa</taxon>
        <taxon>Chordata</taxon>
        <taxon>Craniata</taxon>
        <taxon>Vertebrata</taxon>
        <taxon>Euteleostomi</taxon>
        <taxon>Actinopterygii</taxon>
        <taxon>Neopterygii</taxon>
        <taxon>Teleostei</taxon>
        <taxon>Ostariophysi</taxon>
        <taxon>Cypriniformes</taxon>
        <taxon>Danionidae</taxon>
        <taxon>Danioninae</taxon>
        <taxon>Danio</taxon>
    </lineage>
</organism>
<dbReference type="OrthoDB" id="277011at2759"/>
<dbReference type="GO" id="GO:0008420">
    <property type="term" value="F:RNA polymerase II CTD heptapeptide repeat phosphatase activity"/>
    <property type="evidence" value="ECO:0000318"/>
    <property type="project" value="GO_Central"/>
</dbReference>
<dbReference type="SFLD" id="SFLDG01124">
    <property type="entry name" value="C0.1:_RNA_Pol_CTD_Phosphatase"/>
    <property type="match status" value="1"/>
</dbReference>
<dbReference type="ZFIN" id="ZDB-GENE-050522-523">
    <property type="gene designation" value="ctdsp1"/>
</dbReference>
<feature type="compositionally biased region" description="Basic and acidic residues" evidence="8">
    <location>
        <begin position="992"/>
        <end position="1003"/>
    </location>
</feature>
<feature type="compositionally biased region" description="Polar residues" evidence="8">
    <location>
        <begin position="933"/>
        <end position="942"/>
    </location>
</feature>
<evidence type="ECO:0000256" key="3">
    <source>
        <dbReference type="ARBA" id="ARBA00022912"/>
    </source>
</evidence>
<dbReference type="FunFam" id="3.40.50.1000:FF:000013">
    <property type="entry name" value="Carboxy-terminal domain RNA polymerase II polypeptide A small"/>
    <property type="match status" value="1"/>
</dbReference>
<evidence type="ECO:0000256" key="5">
    <source>
        <dbReference type="ARBA" id="ARBA00048336"/>
    </source>
</evidence>
<dbReference type="Pfam" id="PF03031">
    <property type="entry name" value="NIF"/>
    <property type="match status" value="1"/>
</dbReference>
<feature type="compositionally biased region" description="Polar residues" evidence="8">
    <location>
        <begin position="843"/>
        <end position="856"/>
    </location>
</feature>
<dbReference type="InterPro" id="IPR040078">
    <property type="entry name" value="RNA_Pol_CTD_Phosphatase"/>
</dbReference>
<dbReference type="AGR" id="ZFIN:ZDB-GENE-050522-523"/>
<dbReference type="AlphaFoldDB" id="A0A8M9PT21"/>
<feature type="active site" description="4-aspartylphosphate intermediate" evidence="6">
    <location>
        <position position="1057"/>
    </location>
</feature>
<dbReference type="RefSeq" id="XP_021334687.1">
    <property type="nucleotide sequence ID" value="XM_021479012.3"/>
</dbReference>
<feature type="region of interest" description="Disordered" evidence="8">
    <location>
        <begin position="843"/>
        <end position="863"/>
    </location>
</feature>
<evidence type="ECO:0000313" key="10">
    <source>
        <dbReference type="Proteomes" id="UP000000437"/>
    </source>
</evidence>
<dbReference type="EC" id="3.1.3.16" evidence="1"/>
<evidence type="ECO:0000313" key="12">
    <source>
        <dbReference type="ZFIN" id="ZDB-GENE-050522-523"/>
    </source>
</evidence>
<proteinExistence type="predicted"/>
<evidence type="ECO:0000259" key="9">
    <source>
        <dbReference type="PROSITE" id="PS50969"/>
    </source>
</evidence>
<dbReference type="InterPro" id="IPR050365">
    <property type="entry name" value="TIM50"/>
</dbReference>
<feature type="region of interest" description="Disordered" evidence="8">
    <location>
        <begin position="471"/>
        <end position="529"/>
    </location>
</feature>
<feature type="region of interest" description="Disordered" evidence="8">
    <location>
        <begin position="285"/>
        <end position="311"/>
    </location>
</feature>
<feature type="region of interest" description="Disordered" evidence="8">
    <location>
        <begin position="96"/>
        <end position="126"/>
    </location>
</feature>
<dbReference type="PANTHER" id="PTHR12210">
    <property type="entry name" value="DULLARD PROTEIN PHOSPHATASE"/>
    <property type="match status" value="1"/>
</dbReference>
<gene>
    <name evidence="11 12" type="primary">ctdsp1</name>
</gene>
<evidence type="ECO:0000256" key="1">
    <source>
        <dbReference type="ARBA" id="ARBA00013081"/>
    </source>
</evidence>
<dbReference type="SFLD" id="SFLDS00003">
    <property type="entry name" value="Haloacid_Dehalogenase"/>
    <property type="match status" value="1"/>
</dbReference>
<keyword evidence="10" id="KW-1185">Reference proteome</keyword>
<sequence length="1222" mass="136105">MSTCTLLLVSQAGCGLNESLQPCEPPLQTQSCRICRKSKPMGECLECFPSSDLCRCFGERMSFVESNITKYLESSAFFKSEHAEVNMPAELCFDHSEVSGQGDPKKEDQSLERAAESCAEQDTPIDQSTIKLHEVDGLCIENSRINGEFSDQSGSSGYSSLLDSCSEHSESFEASGSSVDLVEMSQNDELSITFDPSDQSEFSEHDEEQLTLSEVSLSDCESFQQDDSEQIVLPEMILDDCDSFEQHNEEPLDASEMSPDLYEFVSFHQDDEEIDLSEMSLVDQDAAEQEDLSDSFQQGHVEPNPLDPLDYETLSECDAEYQEQYRECENDSSEDNLSEQNYAVELDSEDCETSKPSEPNNQNKLDEYHATHFESPELCQDSKESKPSDHCVSLVDTQLMGQMDTADDGVLPNSLDDCTCPSGSFNSLSEEHQDCNQLSEHSESSVCFEALEQCTSCGSYFKKCDAREQCPPSVPTDNSERPHQSRPTESCLESSKTHSSFFHNSEVNKENLPNRSSRTNFKKPPESDAMFSGSMETFEARWLSQFLTDLLRHNEESLSHAAENRESNKEVETPGVIDLMQEVQPLDNPRKLCRKCEELEKGVCCNEESPQHSDLHSSVDISLDAVTTTAGSSDESSEEDYGDCLDGKSQSSSETDSFKSFIDESESFDIFPDQPCDKENLLTEDDEPLIQNVQPDEVNKNCDMYSQEKLDACEEACEIDSEELTERESSKTYAEAVAFGLPTESEQIHEVENDHNLPDLMDEGFMVYYEGKDNELCLQNEEIAEDQVSGVSVVDCYGLEGIENAFVSVSGDSTGLCAGEKTFQAADSSDSPDEESTLLENLANQNLTNRSENEGSVQDLRSADEIDVNGEFCPDFENEGAHGPCCGEIETSEDEETSLFGFEDLVGCSDESDDGEVIPTNDPQLSCTIEELSNTETSTPCVSDSLDTEPKDTSELLNSPAVGGLAEQTKPNEKLEELIHQVARSEASEQEAICKSDQKKTGEQCDSYEDSESSEDEEFSEDCDCEICVPPTDQVPAKPLLPQIKSKDVGKICVVIDLDETLVHSSFKPVNNADFIIPVEIDGTVHQVYVLKRPHVDEFLKRMGELFECVLFTASLAKYADPVSDLLDKWGAFRSRLFRESCVFHRGNYVKDLSRLGRDLNKVIIVDNSPASYIFHPDNAVPVASWFDDMSDTELLDLIPFFERLSKVDNVYTVLKQQRTTS</sequence>
<dbReference type="SMART" id="SM00577">
    <property type="entry name" value="CPDc"/>
    <property type="match status" value="1"/>
</dbReference>
<dbReference type="CDD" id="cd07521">
    <property type="entry name" value="HAD_FCP1-like"/>
    <property type="match status" value="1"/>
</dbReference>
<dbReference type="InterPro" id="IPR023214">
    <property type="entry name" value="HAD_sf"/>
</dbReference>
<dbReference type="GeneID" id="553744"/>
<feature type="domain" description="FCP1 homology" evidence="9">
    <location>
        <begin position="1047"/>
        <end position="1205"/>
    </location>
</feature>
<dbReference type="CTD" id="58190"/>
<feature type="region of interest" description="Disordered" evidence="8">
    <location>
        <begin position="986"/>
        <end position="1016"/>
    </location>
</feature>